<dbReference type="InterPro" id="IPR020846">
    <property type="entry name" value="MFS_dom"/>
</dbReference>
<feature type="transmembrane region" description="Helical" evidence="6">
    <location>
        <begin position="252"/>
        <end position="273"/>
    </location>
</feature>
<evidence type="ECO:0000259" key="7">
    <source>
        <dbReference type="PROSITE" id="PS50850"/>
    </source>
</evidence>
<dbReference type="Gene3D" id="1.20.1250.20">
    <property type="entry name" value="MFS general substrate transporter like domains"/>
    <property type="match status" value="1"/>
</dbReference>
<evidence type="ECO:0000256" key="5">
    <source>
        <dbReference type="ARBA" id="ARBA00023136"/>
    </source>
</evidence>
<feature type="domain" description="Major facilitator superfamily (MFS) profile" evidence="7">
    <location>
        <begin position="214"/>
        <end position="398"/>
    </location>
</feature>
<evidence type="ECO:0000256" key="2">
    <source>
        <dbReference type="ARBA" id="ARBA00022448"/>
    </source>
</evidence>
<feature type="transmembrane region" description="Helical" evidence="6">
    <location>
        <begin position="160"/>
        <end position="178"/>
    </location>
</feature>
<feature type="transmembrane region" description="Helical" evidence="6">
    <location>
        <begin position="37"/>
        <end position="54"/>
    </location>
</feature>
<dbReference type="PANTHER" id="PTHR23530">
    <property type="entry name" value="TRANSPORT PROTEIN-RELATED"/>
    <property type="match status" value="1"/>
</dbReference>
<dbReference type="Proteomes" id="UP000198734">
    <property type="component" value="Unassembled WGS sequence"/>
</dbReference>
<evidence type="ECO:0000256" key="1">
    <source>
        <dbReference type="ARBA" id="ARBA00004651"/>
    </source>
</evidence>
<dbReference type="STRING" id="126156.SAMN05421670_3531"/>
<sequence length="398" mass="44055">MSIQNFYYTITSSRSFFIQIVFTLNAIYYVTQADLNALQLVLIGTIMEVSVLLFEMPTGLYADHYGRKRSLALGTVIIGLAHVLEGSTPEFWAIAIASAMWGIGWTFISGAEQAWIADELDGEDLDTTFLRGSQFSSFARFTAILASVAIAAVWSVQTAIIFAGVMLIALSFWAFIKLPETKFVKVTREKGVSGVTHMVTTIKAGLSQIRGNTMLVSIAVVTLLWGLASEGFDRLYGAHFITDYNLSEDESIYWFGAFYAIAFLLNIVVLRFVEKNVKGRYADVLLLINAVLTGTMLIFAWTGHFWIAVVMYWVTSALRNVNYPLMSIITNEQIESKGRATTLSMFGQLDAFGQIVGGPLVGLLALYTTIAGGISASAFLILPVLYFLWRMKRKTGHF</sequence>
<dbReference type="InterPro" id="IPR053160">
    <property type="entry name" value="MFS_DHA3_Transporter"/>
</dbReference>
<keyword evidence="4 6" id="KW-1133">Transmembrane helix</keyword>
<keyword evidence="5 6" id="KW-0472">Membrane</keyword>
<keyword evidence="9" id="KW-1185">Reference proteome</keyword>
<evidence type="ECO:0000256" key="6">
    <source>
        <dbReference type="SAM" id="Phobius"/>
    </source>
</evidence>
<name>A0A1I6ANX8_9BACI</name>
<dbReference type="AlphaFoldDB" id="A0A1I6ANX8"/>
<dbReference type="InterPro" id="IPR036259">
    <property type="entry name" value="MFS_trans_sf"/>
</dbReference>
<keyword evidence="2" id="KW-0813">Transport</keyword>
<evidence type="ECO:0000256" key="4">
    <source>
        <dbReference type="ARBA" id="ARBA00022989"/>
    </source>
</evidence>
<keyword evidence="3 6" id="KW-0812">Transmembrane</keyword>
<dbReference type="GO" id="GO:0005886">
    <property type="term" value="C:plasma membrane"/>
    <property type="evidence" value="ECO:0007669"/>
    <property type="project" value="UniProtKB-SubCell"/>
</dbReference>
<dbReference type="OrthoDB" id="9816124at2"/>
<dbReference type="PANTHER" id="PTHR23530:SF1">
    <property type="entry name" value="PERMEASE, MAJOR FACILITATOR SUPERFAMILY-RELATED"/>
    <property type="match status" value="1"/>
</dbReference>
<evidence type="ECO:0000256" key="3">
    <source>
        <dbReference type="ARBA" id="ARBA00022692"/>
    </source>
</evidence>
<dbReference type="EMBL" id="FOXU01000008">
    <property type="protein sequence ID" value="SFQ70438.1"/>
    <property type="molecule type" value="Genomic_DNA"/>
</dbReference>
<proteinExistence type="predicted"/>
<feature type="transmembrane region" description="Helical" evidence="6">
    <location>
        <begin position="364"/>
        <end position="389"/>
    </location>
</feature>
<dbReference type="GO" id="GO:0022857">
    <property type="term" value="F:transmembrane transporter activity"/>
    <property type="evidence" value="ECO:0007669"/>
    <property type="project" value="InterPro"/>
</dbReference>
<gene>
    <name evidence="8" type="ORF">SAMN05421670_3531</name>
</gene>
<dbReference type="Pfam" id="PF07690">
    <property type="entry name" value="MFS_1"/>
    <property type="match status" value="1"/>
</dbReference>
<dbReference type="PROSITE" id="PS50850">
    <property type="entry name" value="MFS"/>
    <property type="match status" value="1"/>
</dbReference>
<organism evidence="8 9">
    <name type="scientific">Psychrobacillus psychrotolerans</name>
    <dbReference type="NCBI Taxonomy" id="126156"/>
    <lineage>
        <taxon>Bacteria</taxon>
        <taxon>Bacillati</taxon>
        <taxon>Bacillota</taxon>
        <taxon>Bacilli</taxon>
        <taxon>Bacillales</taxon>
        <taxon>Bacillaceae</taxon>
        <taxon>Psychrobacillus</taxon>
    </lineage>
</organism>
<evidence type="ECO:0000313" key="9">
    <source>
        <dbReference type="Proteomes" id="UP000198734"/>
    </source>
</evidence>
<evidence type="ECO:0000313" key="8">
    <source>
        <dbReference type="EMBL" id="SFQ70438.1"/>
    </source>
</evidence>
<accession>A0A1I6ANX8</accession>
<feature type="transmembrane region" description="Helical" evidence="6">
    <location>
        <begin position="285"/>
        <end position="314"/>
    </location>
</feature>
<protein>
    <submittedName>
        <fullName evidence="8">MFS transporter, DHA3 family, tetracycline resistance protein</fullName>
    </submittedName>
</protein>
<dbReference type="RefSeq" id="WP_093538162.1">
    <property type="nucleotide sequence ID" value="NZ_FOXU01000008.1"/>
</dbReference>
<feature type="transmembrane region" description="Helical" evidence="6">
    <location>
        <begin position="138"/>
        <end position="154"/>
    </location>
</feature>
<feature type="transmembrane region" description="Helical" evidence="6">
    <location>
        <begin position="12"/>
        <end position="31"/>
    </location>
</feature>
<dbReference type="SUPFAM" id="SSF103473">
    <property type="entry name" value="MFS general substrate transporter"/>
    <property type="match status" value="1"/>
</dbReference>
<reference evidence="9" key="1">
    <citation type="submission" date="2016-10" db="EMBL/GenBank/DDBJ databases">
        <authorList>
            <person name="Varghese N."/>
            <person name="Submissions S."/>
        </authorList>
    </citation>
    <scope>NUCLEOTIDE SEQUENCE [LARGE SCALE GENOMIC DNA]</scope>
    <source>
        <strain evidence="9">DSM 11706</strain>
    </source>
</reference>
<dbReference type="InterPro" id="IPR011701">
    <property type="entry name" value="MFS"/>
</dbReference>
<feature type="transmembrane region" description="Helical" evidence="6">
    <location>
        <begin position="213"/>
        <end position="232"/>
    </location>
</feature>
<comment type="subcellular location">
    <subcellularLocation>
        <location evidence="1">Cell membrane</location>
        <topology evidence="1">Multi-pass membrane protein</topology>
    </subcellularLocation>
</comment>